<dbReference type="PANTHER" id="PTHR45691:SF6">
    <property type="entry name" value="PROTEIN DIAPHANOUS"/>
    <property type="match status" value="1"/>
</dbReference>
<gene>
    <name evidence="5" type="ORF">PhCBS80983_g04849</name>
</gene>
<dbReference type="InterPro" id="IPR011989">
    <property type="entry name" value="ARM-like"/>
</dbReference>
<sequence length="1262" mass="139087">MNHRASSETGRSDADGTSMTRSPSLSSSSSVKSYRHKWSARKQPLSTVRSSSNLPSPSPDSNLGSAEGFDVYGSDASVSYEGNPMANARAALVQLQDRVRSAYTSGMLTEPFDTDLIDELFELALEAEHGHLGDIQKDAMRKISPEGKLHVISSVASRQEPKHLTDGDKQPLYYIEFINQAAADTVHGKKRAQQLVGLVTRLSSGSGGKQPHLKDVLEELKVQCSCQSLSWVLNFLDLGGLPALFTLLHAMHRKHDSKLKHFEIESEILKILKIVVNQNRGITELLNNSRYLSIIVLSLDSPLLSARTSAADFLLALVTIEYPRGHKLVMGAFEHFRAAHDDLHTFQRLVSALDSLVQTRGVFGTTVGSRSENSLLHFGDKNREQTQRDIKDFLISTVTLLRLVVDVPPELEYRIHLRNELMASGFGKILKTLRTWASQEFAEILTHVDAFEYRAAADHQDFADDLENLTGIDLDDPNGLLEGLLGSFAEGDGGKDYVLSILQHLLIPARLIDGPSKAKVFRLLDLMVAQVVLDRNGLDPGFTDMYKISVEEVMEGISEEVAAENELLRAKVTFNEAVRKPSSANFWGSGTQEDALHALQKKLDAANLEHQKALEQHREELSEILHAVRDRPPGGGSGGKEDMEARRTQTALEPGPILAPGVLPAPPAPLLASASEPAFFPPSTSESEISNVPPVPPSPGLGGPPPPPPPPFSAGGPPPPPPPMMGGPPPPPPMMGGPPPPPGAISLGPVLRPQKFRPAVHVRKFAWEKVNDMQAKETIWGKKLQIKTKLESVDDSENDKDMENQAQKLGVFEEVDVLFAVKPPKVEEVDTNAKSNKEVTLIDPKKAQNIGIFLANSKHKHLTPRDWRAAVLAADEGMLTDAVTGQLLAYAPSREDFAMLMSHAKNDGPPLAKADQFLFEMSKINRLEERLTAINFRAGFQERCNKLKEDISTAYTAFEALQTSDAFAGVLELILTVGNYLNTGSLSGGAHGFRIANINRLASTKAVTKTSLLRFIAGTIDTKFPEMESFMDDFRGVYPAVRICYEELQEELDAMRENITQVRSELRAQKDQQGQSHIQNDPDMKDCFVAQMEVFLAKANDEYTHIKAKHSDMWKAFEECVVFYGEETARTKPEEFLSIFTTFMDSYTAAAAENKVERARKDREEKRQKAREERDAKRRNTQEKNIYAIPAITLPTVDKDGSGGLAMDDLLASLKRGNSSAGPLRTKRYPITVAAESDRKASTASIGNRAMELLGRLREQEI</sequence>
<dbReference type="PROSITE" id="PS51444">
    <property type="entry name" value="FH2"/>
    <property type="match status" value="1"/>
</dbReference>
<feature type="coiled-coil region" evidence="1">
    <location>
        <begin position="596"/>
        <end position="623"/>
    </location>
</feature>
<feature type="compositionally biased region" description="Low complexity" evidence="2">
    <location>
        <begin position="18"/>
        <end position="32"/>
    </location>
</feature>
<dbReference type="SMART" id="SM01140">
    <property type="entry name" value="Drf_GBD"/>
    <property type="match status" value="1"/>
</dbReference>
<evidence type="ECO:0000259" key="4">
    <source>
        <dbReference type="PROSITE" id="PS51444"/>
    </source>
</evidence>
<dbReference type="InterPro" id="IPR010473">
    <property type="entry name" value="GTPase-bd"/>
</dbReference>
<dbReference type="InterPro" id="IPR042201">
    <property type="entry name" value="FH2_Formin_sf"/>
</dbReference>
<organism evidence="5 6">
    <name type="scientific">Powellomyces hirtus</name>
    <dbReference type="NCBI Taxonomy" id="109895"/>
    <lineage>
        <taxon>Eukaryota</taxon>
        <taxon>Fungi</taxon>
        <taxon>Fungi incertae sedis</taxon>
        <taxon>Chytridiomycota</taxon>
        <taxon>Chytridiomycota incertae sedis</taxon>
        <taxon>Chytridiomycetes</taxon>
        <taxon>Spizellomycetales</taxon>
        <taxon>Powellomycetaceae</taxon>
        <taxon>Powellomyces</taxon>
    </lineage>
</organism>
<dbReference type="Gene3D" id="1.20.58.630">
    <property type="match status" value="1"/>
</dbReference>
<dbReference type="GO" id="GO:0031267">
    <property type="term" value="F:small GTPase binding"/>
    <property type="evidence" value="ECO:0007669"/>
    <property type="project" value="InterPro"/>
</dbReference>
<dbReference type="Gene3D" id="1.20.58.2220">
    <property type="entry name" value="Formin, FH2 domain"/>
    <property type="match status" value="1"/>
</dbReference>
<accession>A0A507DYJ7</accession>
<dbReference type="Gene3D" id="6.10.30.50">
    <property type="match status" value="1"/>
</dbReference>
<dbReference type="Proteomes" id="UP000318582">
    <property type="component" value="Unassembled WGS sequence"/>
</dbReference>
<feature type="region of interest" description="Disordered" evidence="2">
    <location>
        <begin position="674"/>
        <end position="750"/>
    </location>
</feature>
<dbReference type="InterPro" id="IPR010472">
    <property type="entry name" value="FH3_dom"/>
</dbReference>
<dbReference type="PANTHER" id="PTHR45691">
    <property type="entry name" value="PROTEIN DIAPHANOUS"/>
    <property type="match status" value="1"/>
</dbReference>
<reference evidence="5 6" key="1">
    <citation type="journal article" date="2019" name="Sci. Rep.">
        <title>Comparative genomics of chytrid fungi reveal insights into the obligate biotrophic and pathogenic lifestyle of Synchytrium endobioticum.</title>
        <authorList>
            <person name="van de Vossenberg B.T.L.H."/>
            <person name="Warris S."/>
            <person name="Nguyen H.D.T."/>
            <person name="van Gent-Pelzer M.P.E."/>
            <person name="Joly D.L."/>
            <person name="van de Geest H.C."/>
            <person name="Bonants P.J.M."/>
            <person name="Smith D.S."/>
            <person name="Levesque C.A."/>
            <person name="van der Lee T.A.J."/>
        </authorList>
    </citation>
    <scope>NUCLEOTIDE SEQUENCE [LARGE SCALE GENOMIC DNA]</scope>
    <source>
        <strain evidence="5 6">CBS 809.83</strain>
    </source>
</reference>
<evidence type="ECO:0000259" key="3">
    <source>
        <dbReference type="PROSITE" id="PS51232"/>
    </source>
</evidence>
<dbReference type="InterPro" id="IPR016024">
    <property type="entry name" value="ARM-type_fold"/>
</dbReference>
<evidence type="ECO:0000256" key="1">
    <source>
        <dbReference type="SAM" id="Coils"/>
    </source>
</evidence>
<dbReference type="STRING" id="109895.A0A507DYJ7"/>
<dbReference type="Pfam" id="PF06371">
    <property type="entry name" value="Drf_GBD"/>
    <property type="match status" value="1"/>
</dbReference>
<feature type="region of interest" description="Disordered" evidence="2">
    <location>
        <begin position="1"/>
        <end position="68"/>
    </location>
</feature>
<dbReference type="SMART" id="SM01139">
    <property type="entry name" value="Drf_FH3"/>
    <property type="match status" value="1"/>
</dbReference>
<dbReference type="InterPro" id="IPR051412">
    <property type="entry name" value="Formin_Homology_Diaphanous_sf"/>
</dbReference>
<dbReference type="GO" id="GO:0005884">
    <property type="term" value="C:actin filament"/>
    <property type="evidence" value="ECO:0007669"/>
    <property type="project" value="TreeGrafter"/>
</dbReference>
<comment type="caution">
    <text evidence="5">The sequence shown here is derived from an EMBL/GenBank/DDBJ whole genome shotgun (WGS) entry which is preliminary data.</text>
</comment>
<feature type="compositionally biased region" description="Low complexity" evidence="2">
    <location>
        <begin position="50"/>
        <end position="65"/>
    </location>
</feature>
<keyword evidence="1" id="KW-0175">Coiled coil</keyword>
<evidence type="ECO:0000313" key="6">
    <source>
        <dbReference type="Proteomes" id="UP000318582"/>
    </source>
</evidence>
<dbReference type="GO" id="GO:0003779">
    <property type="term" value="F:actin binding"/>
    <property type="evidence" value="ECO:0007669"/>
    <property type="project" value="InterPro"/>
</dbReference>
<dbReference type="Pfam" id="PF02181">
    <property type="entry name" value="FH2"/>
    <property type="match status" value="1"/>
</dbReference>
<name>A0A507DYJ7_9FUNG</name>
<evidence type="ECO:0000313" key="5">
    <source>
        <dbReference type="EMBL" id="TPX56038.1"/>
    </source>
</evidence>
<feature type="coiled-coil region" evidence="1">
    <location>
        <begin position="1045"/>
        <end position="1072"/>
    </location>
</feature>
<dbReference type="Gene3D" id="1.10.238.150">
    <property type="entry name" value="Formin, FH3 diaphanous domain"/>
    <property type="match status" value="1"/>
</dbReference>
<dbReference type="SMART" id="SM00498">
    <property type="entry name" value="FH2"/>
    <property type="match status" value="1"/>
</dbReference>
<dbReference type="InterPro" id="IPR014768">
    <property type="entry name" value="GBD/FH3_dom"/>
</dbReference>
<evidence type="ECO:0000256" key="2">
    <source>
        <dbReference type="SAM" id="MobiDB-lite"/>
    </source>
</evidence>
<feature type="region of interest" description="Disordered" evidence="2">
    <location>
        <begin position="1154"/>
        <end position="1182"/>
    </location>
</feature>
<proteinExistence type="predicted"/>
<dbReference type="InterPro" id="IPR015425">
    <property type="entry name" value="FH2_Formin"/>
</dbReference>
<dbReference type="SUPFAM" id="SSF48371">
    <property type="entry name" value="ARM repeat"/>
    <property type="match status" value="1"/>
</dbReference>
<dbReference type="GO" id="GO:0030041">
    <property type="term" value="P:actin filament polymerization"/>
    <property type="evidence" value="ECO:0007669"/>
    <property type="project" value="TreeGrafter"/>
</dbReference>
<protein>
    <recommendedName>
        <fullName evidence="7">FH2 domain-containing protein</fullName>
    </recommendedName>
</protein>
<dbReference type="Gene3D" id="1.25.10.10">
    <property type="entry name" value="Leucine-rich Repeat Variant"/>
    <property type="match status" value="1"/>
</dbReference>
<feature type="region of interest" description="Disordered" evidence="2">
    <location>
        <begin position="627"/>
        <end position="648"/>
    </location>
</feature>
<feature type="domain" description="FH2" evidence="4">
    <location>
        <begin position="752"/>
        <end position="1173"/>
    </location>
</feature>
<dbReference type="PROSITE" id="PS51232">
    <property type="entry name" value="GBD_FH3"/>
    <property type="match status" value="1"/>
</dbReference>
<feature type="domain" description="GBD/FH3" evidence="3">
    <location>
        <begin position="109"/>
        <end position="539"/>
    </location>
</feature>
<dbReference type="Pfam" id="PF06367">
    <property type="entry name" value="Drf_FH3"/>
    <property type="match status" value="1"/>
</dbReference>
<dbReference type="SUPFAM" id="SSF101447">
    <property type="entry name" value="Formin homology 2 domain (FH2 domain)"/>
    <property type="match status" value="1"/>
</dbReference>
<dbReference type="EMBL" id="QEAQ01000087">
    <property type="protein sequence ID" value="TPX56038.1"/>
    <property type="molecule type" value="Genomic_DNA"/>
</dbReference>
<keyword evidence="6" id="KW-1185">Reference proteome</keyword>
<feature type="compositionally biased region" description="Pro residues" evidence="2">
    <location>
        <begin position="693"/>
        <end position="743"/>
    </location>
</feature>
<dbReference type="AlphaFoldDB" id="A0A507DYJ7"/>
<evidence type="ECO:0008006" key="7">
    <source>
        <dbReference type="Google" id="ProtNLM"/>
    </source>
</evidence>